<sequence>MIPQPFPVVRGFVRDRDPAFYGRYRLWFQQVAPWFDDYRALIPVRPGATVELDATLEALPSQNWPFQRINRDEHAHGWSLDRGEPGQDLLSLEQLSDVCYIDARNLHWALDRLAVFLVDAHLFVRSTGDGDDRWLDEYTLAEGCAEVRRWLCPDAEWTGVFSVYEALVRERPDDPQLRRFVAFAYRERATALGGPRSRQGREHLERARELDPDGAA</sequence>
<protein>
    <submittedName>
        <fullName evidence="2">Uncharacterized protein</fullName>
    </submittedName>
</protein>
<keyword evidence="3" id="KW-1185">Reference proteome</keyword>
<accession>A0ABT5BJY9</accession>
<evidence type="ECO:0000313" key="2">
    <source>
        <dbReference type="EMBL" id="MDC0674458.1"/>
    </source>
</evidence>
<proteinExistence type="predicted"/>
<reference evidence="2 3" key="1">
    <citation type="submission" date="2022-11" db="EMBL/GenBank/DDBJ databases">
        <title>Minimal conservation of predation-associated metabolite biosynthetic gene clusters underscores biosynthetic potential of Myxococcota including descriptions for ten novel species: Archangium lansinium sp. nov., Myxococcus landrumus sp. nov., Nannocystis bai.</title>
        <authorList>
            <person name="Ahearne A."/>
            <person name="Stevens C."/>
            <person name="Dowd S."/>
        </authorList>
    </citation>
    <scope>NUCLEOTIDE SEQUENCE [LARGE SCALE GENOMIC DNA]</scope>
    <source>
        <strain evidence="2 3">NCELM</strain>
    </source>
</reference>
<comment type="caution">
    <text evidence="2">The sequence shown here is derived from an EMBL/GenBank/DDBJ whole genome shotgun (WGS) entry which is preliminary data.</text>
</comment>
<evidence type="ECO:0000256" key="1">
    <source>
        <dbReference type="SAM" id="MobiDB-lite"/>
    </source>
</evidence>
<dbReference type="RefSeq" id="WP_272008715.1">
    <property type="nucleotide sequence ID" value="NZ_JAQNDN010000024.1"/>
</dbReference>
<feature type="region of interest" description="Disordered" evidence="1">
    <location>
        <begin position="192"/>
        <end position="216"/>
    </location>
</feature>
<dbReference type="Proteomes" id="UP001217838">
    <property type="component" value="Unassembled WGS sequence"/>
</dbReference>
<evidence type="ECO:0000313" key="3">
    <source>
        <dbReference type="Proteomes" id="UP001217838"/>
    </source>
</evidence>
<gene>
    <name evidence="2" type="ORF">POL58_42305</name>
</gene>
<organism evidence="2 3">
    <name type="scientific">Nannocystis radixulma</name>
    <dbReference type="NCBI Taxonomy" id="2995305"/>
    <lineage>
        <taxon>Bacteria</taxon>
        <taxon>Pseudomonadati</taxon>
        <taxon>Myxococcota</taxon>
        <taxon>Polyangia</taxon>
        <taxon>Nannocystales</taxon>
        <taxon>Nannocystaceae</taxon>
        <taxon>Nannocystis</taxon>
    </lineage>
</organism>
<name>A0ABT5BJY9_9BACT</name>
<feature type="compositionally biased region" description="Basic and acidic residues" evidence="1">
    <location>
        <begin position="199"/>
        <end position="216"/>
    </location>
</feature>
<dbReference type="EMBL" id="JAQNDN010000024">
    <property type="protein sequence ID" value="MDC0674458.1"/>
    <property type="molecule type" value="Genomic_DNA"/>
</dbReference>